<proteinExistence type="predicted"/>
<evidence type="ECO:0000313" key="1">
    <source>
        <dbReference type="EMBL" id="ACI58791.1"/>
    </source>
</evidence>
<dbReference type="KEGG" id="rlt:Rleg2_5616"/>
<geneLocation type="plasmid" evidence="1 2">
    <name>pRLG202</name>
</geneLocation>
<name>A0ABF7QXB7_RHILW</name>
<reference evidence="1 2" key="1">
    <citation type="journal article" date="2010" name="Stand. Genomic Sci.">
        <title>Complete genome sequence of Rhizobium leguminosarum bv trifolii strain WSM2304, an effective microsymbiont of the South American clover Trifolium polymorphum.</title>
        <authorList>
            <person name="Reeve W."/>
            <person name="O'Hara G."/>
            <person name="Chain P."/>
            <person name="Ardley J."/>
            <person name="Brau L."/>
            <person name="Nandesena K."/>
            <person name="Tiwari R."/>
            <person name="Malfatti S."/>
            <person name="Kiss H."/>
            <person name="Lapidus A."/>
            <person name="Copeland A."/>
            <person name="Nolan M."/>
            <person name="Land M."/>
            <person name="Ivanova N."/>
            <person name="Mavromatis K."/>
            <person name="Markowitz V."/>
            <person name="Kyrpides N."/>
            <person name="Melino V."/>
            <person name="Denton M."/>
            <person name="Yates R."/>
            <person name="Howieson J."/>
        </authorList>
    </citation>
    <scope>NUCLEOTIDE SEQUENCE [LARGE SCALE GENOMIC DNA]</scope>
    <source>
        <strain evidence="1 2">WSM2304</strain>
    </source>
</reference>
<protein>
    <submittedName>
        <fullName evidence="1">Uncharacterized protein</fullName>
    </submittedName>
</protein>
<sequence length="131" mass="15210">MDSLDNFPKEHVDAVRGYWDNQINYEEKPRFIELLTMLNLARATSRYSVDFSPEGKRIGAILNKQLSDWENDYYAVQPLMHCVEKFMGDGDNPDACAEVLQYGLAFRGANGRVYLNMRGRRLENKIMIGRR</sequence>
<keyword evidence="2" id="KW-1185">Reference proteome</keyword>
<evidence type="ECO:0000313" key="2">
    <source>
        <dbReference type="Proteomes" id="UP000008330"/>
    </source>
</evidence>
<dbReference type="AlphaFoldDB" id="A0ABF7QXB7"/>
<dbReference type="EMBL" id="CP001193">
    <property type="protein sequence ID" value="ACI58791.1"/>
    <property type="molecule type" value="Genomic_DNA"/>
</dbReference>
<accession>A0ABF7QXB7</accession>
<organism evidence="1 2">
    <name type="scientific">Rhizobium leguminosarum bv. trifolii (strain WSM2304)</name>
    <dbReference type="NCBI Taxonomy" id="395492"/>
    <lineage>
        <taxon>Bacteria</taxon>
        <taxon>Pseudomonadati</taxon>
        <taxon>Pseudomonadota</taxon>
        <taxon>Alphaproteobacteria</taxon>
        <taxon>Hyphomicrobiales</taxon>
        <taxon>Rhizobiaceae</taxon>
        <taxon>Rhizobium/Agrobacterium group</taxon>
        <taxon>Rhizobium</taxon>
    </lineage>
</organism>
<gene>
    <name evidence="1" type="ordered locus">Rleg2_5616</name>
</gene>
<dbReference type="RefSeq" id="WP_012555014.1">
    <property type="nucleotide sequence ID" value="NC_011366.1"/>
</dbReference>
<keyword evidence="1" id="KW-0614">Plasmid</keyword>
<dbReference type="Proteomes" id="UP000008330">
    <property type="component" value="Plasmid pRLG202"/>
</dbReference>